<comment type="caution">
    <text evidence="2">The sequence shown here is derived from an EMBL/GenBank/DDBJ whole genome shotgun (WGS) entry which is preliminary data.</text>
</comment>
<feature type="transmembrane region" description="Helical" evidence="1">
    <location>
        <begin position="114"/>
        <end position="133"/>
    </location>
</feature>
<keyword evidence="1" id="KW-0472">Membrane</keyword>
<sequence>MDLLIISISGAGIYSCSELGKYLIDKNIVISGWLKLSAALLVISIISNFISQWLASRTHHEDYCSLLSQLDDEHDEKCSKEEIISFYNLRNINIEEYESKAEKFNRFTIKFNNFSIGFMISGLIIFILHVCFIF</sequence>
<reference evidence="3" key="1">
    <citation type="submission" date="2019-05" db="EMBL/GenBank/DDBJ databases">
        <title>Flavobacterium profundi sp. nov., isolated from a deep-sea seamount.</title>
        <authorList>
            <person name="Zhang D.-C."/>
        </authorList>
    </citation>
    <scope>NUCLEOTIDE SEQUENCE [LARGE SCALE GENOMIC DNA]</scope>
    <source>
        <strain evidence="3">EC11</strain>
    </source>
</reference>
<evidence type="ECO:0000313" key="3">
    <source>
        <dbReference type="Proteomes" id="UP000817854"/>
    </source>
</evidence>
<dbReference type="EMBL" id="VEVQ02000007">
    <property type="protein sequence ID" value="NHN26369.1"/>
    <property type="molecule type" value="Genomic_DNA"/>
</dbReference>
<evidence type="ECO:0000313" key="2">
    <source>
        <dbReference type="EMBL" id="NHN26369.1"/>
    </source>
</evidence>
<name>A0ABX0IRA1_9FLAO</name>
<organism evidence="2 3">
    <name type="scientific">Flavobacterium jejuense</name>
    <dbReference type="NCBI Taxonomy" id="1544455"/>
    <lineage>
        <taxon>Bacteria</taxon>
        <taxon>Pseudomonadati</taxon>
        <taxon>Bacteroidota</taxon>
        <taxon>Flavobacteriia</taxon>
        <taxon>Flavobacteriales</taxon>
        <taxon>Flavobacteriaceae</taxon>
        <taxon>Flavobacterium</taxon>
    </lineage>
</organism>
<dbReference type="Proteomes" id="UP000817854">
    <property type="component" value="Unassembled WGS sequence"/>
</dbReference>
<evidence type="ECO:0008006" key="4">
    <source>
        <dbReference type="Google" id="ProtNLM"/>
    </source>
</evidence>
<gene>
    <name evidence="2" type="ORF">FIA58_011825</name>
</gene>
<reference evidence="2 3" key="3">
    <citation type="submission" date="2020-02" db="EMBL/GenBank/DDBJ databases">
        <title>Flavobacterium profundi sp. nov., isolated from a deep-sea seamount.</title>
        <authorList>
            <person name="Zhang D.-C."/>
        </authorList>
    </citation>
    <scope>NUCLEOTIDE SEQUENCE [LARGE SCALE GENOMIC DNA]</scope>
    <source>
        <strain evidence="2 3">EC11</strain>
    </source>
</reference>
<keyword evidence="1" id="KW-0812">Transmembrane</keyword>
<protein>
    <recommendedName>
        <fullName evidence="4">SMODS and SLOG-associating 2TM effector domain-containing protein</fullName>
    </recommendedName>
</protein>
<dbReference type="RefSeq" id="WP_140962699.1">
    <property type="nucleotide sequence ID" value="NZ_VEVQ02000007.1"/>
</dbReference>
<reference evidence="2 3" key="2">
    <citation type="submission" date="2019-05" db="EMBL/GenBank/DDBJ databases">
        <authorList>
            <person name="Lianzixin W."/>
        </authorList>
    </citation>
    <scope>NUCLEOTIDE SEQUENCE [LARGE SCALE GENOMIC DNA]</scope>
    <source>
        <strain evidence="2 3">EC11</strain>
    </source>
</reference>
<evidence type="ECO:0000256" key="1">
    <source>
        <dbReference type="SAM" id="Phobius"/>
    </source>
</evidence>
<keyword evidence="3" id="KW-1185">Reference proteome</keyword>
<proteinExistence type="predicted"/>
<feature type="transmembrane region" description="Helical" evidence="1">
    <location>
        <begin position="28"/>
        <end position="50"/>
    </location>
</feature>
<accession>A0ABX0IRA1</accession>
<keyword evidence="1" id="KW-1133">Transmembrane helix</keyword>